<protein>
    <submittedName>
        <fullName evidence="1">Uncharacterized protein</fullName>
    </submittedName>
</protein>
<dbReference type="AlphaFoldDB" id="A0A7S1IQ60"/>
<reference evidence="1" key="1">
    <citation type="submission" date="2021-01" db="EMBL/GenBank/DDBJ databases">
        <authorList>
            <person name="Corre E."/>
            <person name="Pelletier E."/>
            <person name="Niang G."/>
            <person name="Scheremetjew M."/>
            <person name="Finn R."/>
            <person name="Kale V."/>
            <person name="Holt S."/>
            <person name="Cochrane G."/>
            <person name="Meng A."/>
            <person name="Brown T."/>
            <person name="Cohen L."/>
        </authorList>
    </citation>
    <scope>NUCLEOTIDE SEQUENCE</scope>
    <source>
        <strain evidence="1">NIES-381</strain>
    </source>
</reference>
<name>A0A7S1IQ60_9EUGL</name>
<gene>
    <name evidence="1" type="ORF">EGYM00392_LOCUS30234</name>
</gene>
<evidence type="ECO:0000313" key="1">
    <source>
        <dbReference type="EMBL" id="CAD9019120.1"/>
    </source>
</evidence>
<accession>A0A7S1IQ60</accession>
<sequence>MRTWGASSEMTKAMDRNRRLLQAMGSTYCYLSPPQMYASGPSGNHSFPKETEGDEPGVYVDWLPYCFAFQEQFLMDDRDTSVMEPGQWHKLQLAPQCSCTPKARLGPVPTPASHPG</sequence>
<dbReference type="EMBL" id="HBGA01081127">
    <property type="protein sequence ID" value="CAD9019120.1"/>
    <property type="molecule type" value="Transcribed_RNA"/>
</dbReference>
<proteinExistence type="predicted"/>
<organism evidence="1">
    <name type="scientific">Eutreptiella gymnastica</name>
    <dbReference type="NCBI Taxonomy" id="73025"/>
    <lineage>
        <taxon>Eukaryota</taxon>
        <taxon>Discoba</taxon>
        <taxon>Euglenozoa</taxon>
        <taxon>Euglenida</taxon>
        <taxon>Spirocuta</taxon>
        <taxon>Euglenophyceae</taxon>
        <taxon>Eutreptiales</taxon>
        <taxon>Eutreptiaceae</taxon>
        <taxon>Eutreptiella</taxon>
    </lineage>
</organism>